<proteinExistence type="predicted"/>
<dbReference type="EMBL" id="FWWU01000010">
    <property type="protein sequence ID" value="SMB97032.1"/>
    <property type="molecule type" value="Genomic_DNA"/>
</dbReference>
<organism evidence="2 3">
    <name type="scientific">Deinococcus hopiensis KR-140</name>
    <dbReference type="NCBI Taxonomy" id="695939"/>
    <lineage>
        <taxon>Bacteria</taxon>
        <taxon>Thermotogati</taxon>
        <taxon>Deinococcota</taxon>
        <taxon>Deinococci</taxon>
        <taxon>Deinococcales</taxon>
        <taxon>Deinococcaceae</taxon>
        <taxon>Deinococcus</taxon>
    </lineage>
</organism>
<dbReference type="InterPro" id="IPR019660">
    <property type="entry name" value="Put_sensory_transdc_reg_YbjN"/>
</dbReference>
<gene>
    <name evidence="2" type="ORF">SAMN00790413_06303</name>
</gene>
<evidence type="ECO:0000313" key="2">
    <source>
        <dbReference type="EMBL" id="SMB97032.1"/>
    </source>
</evidence>
<feature type="region of interest" description="Disordered" evidence="1">
    <location>
        <begin position="1"/>
        <end position="23"/>
    </location>
</feature>
<dbReference type="AlphaFoldDB" id="A0A1W1VUH2"/>
<evidence type="ECO:0000256" key="1">
    <source>
        <dbReference type="SAM" id="MobiDB-lite"/>
    </source>
</evidence>
<name>A0A1W1VUH2_9DEIO</name>
<sequence>MPSPNLPSVSKRSEQTVSNRPARSMASWTTLPFFLVTLSSASAGGAGGPAVTAPPTQVLAATPATVAKVFGTAGYRVTVSPASGNEDLSFTLVAGKYELGMWFSGCAGQGIDDACLRVTASIYDGPDAVKLTVEDVNRWNTHHYTHAYVLEDNTYVDSSFILRGGYTKAALLAWMQAYLDDLGDFEEEFFK</sequence>
<reference evidence="2 3" key="1">
    <citation type="submission" date="2017-04" db="EMBL/GenBank/DDBJ databases">
        <authorList>
            <person name="Afonso C.L."/>
            <person name="Miller P.J."/>
            <person name="Scott M.A."/>
            <person name="Spackman E."/>
            <person name="Goraichik I."/>
            <person name="Dimitrov K.M."/>
            <person name="Suarez D.L."/>
            <person name="Swayne D.E."/>
        </authorList>
    </citation>
    <scope>NUCLEOTIDE SEQUENCE [LARGE SCALE GENOMIC DNA]</scope>
    <source>
        <strain evidence="2 3">KR-140</strain>
    </source>
</reference>
<dbReference type="Pfam" id="PF10722">
    <property type="entry name" value="YbjN"/>
    <property type="match status" value="1"/>
</dbReference>
<keyword evidence="3" id="KW-1185">Reference proteome</keyword>
<accession>A0A1W1VUH2</accession>
<dbReference type="Proteomes" id="UP000192582">
    <property type="component" value="Unassembled WGS sequence"/>
</dbReference>
<evidence type="ECO:0000313" key="3">
    <source>
        <dbReference type="Proteomes" id="UP000192582"/>
    </source>
</evidence>
<protein>
    <submittedName>
        <fullName evidence="2">Putative sensory transduction regulator</fullName>
    </submittedName>
</protein>